<dbReference type="RefSeq" id="WP_255038220.1">
    <property type="nucleotide sequence ID" value="NZ_RJUF01000174.1"/>
</dbReference>
<evidence type="ECO:0000313" key="6">
    <source>
        <dbReference type="EMBL" id="MCP9764527.1"/>
    </source>
</evidence>
<proteinExistence type="predicted"/>
<keyword evidence="4 5" id="KW-0472">Membrane</keyword>
<evidence type="ECO:0000256" key="5">
    <source>
        <dbReference type="SAM" id="Phobius"/>
    </source>
</evidence>
<dbReference type="PANTHER" id="PTHR11706">
    <property type="entry name" value="SOLUTE CARRIER PROTEIN FAMILY 11 MEMBER"/>
    <property type="match status" value="1"/>
</dbReference>
<dbReference type="GO" id="GO:0005886">
    <property type="term" value="C:plasma membrane"/>
    <property type="evidence" value="ECO:0007669"/>
    <property type="project" value="TreeGrafter"/>
</dbReference>
<feature type="transmembrane region" description="Helical" evidence="5">
    <location>
        <begin position="143"/>
        <end position="163"/>
    </location>
</feature>
<protein>
    <submittedName>
        <fullName evidence="6">Divalent metal cation transporter</fullName>
    </submittedName>
</protein>
<dbReference type="AlphaFoldDB" id="A0AAE3KTK1"/>
<dbReference type="GO" id="GO:0034755">
    <property type="term" value="P:iron ion transmembrane transport"/>
    <property type="evidence" value="ECO:0007669"/>
    <property type="project" value="TreeGrafter"/>
</dbReference>
<name>A0AAE3KTK1_9BACT</name>
<dbReference type="GO" id="GO:0015086">
    <property type="term" value="F:cadmium ion transmembrane transporter activity"/>
    <property type="evidence" value="ECO:0007669"/>
    <property type="project" value="TreeGrafter"/>
</dbReference>
<sequence length="387" mass="41878">MFKKSGKEIFAAAFLMATSAIGPGFLTQTTVFTEKLLYNFGFIIVVSILIDVVAQVTIWRTLTFSNLKAQQLGNILLPDLGNLLAVCVAFGGLVFNIGNFAGAGMGINAMLDIPNEWGIIITAVIVFYLFYSKNNLEKLDYVIRILGILMLVLILIMLLKAKVDFAKLVEFSVIPEVFDIKSTITLVGGTVGGYITFAGAQRLMDAGMVGEKYSGEVAKSASIGIIFTGVLRYFLFIGTLSIVLAGVSIDANNPTSSVFMATFGSIGKILFGLMIWAASITSVIGATYTSVAFLKDFHPIFEQKNKIFALIFVLISVLAILIFGKPVNLLLFAGYINGFILPVGLAIVLLSIRNKKIFSGFNYPVLLQLVAWVIVVVLAGFAVYSLF</sequence>
<feature type="transmembrane region" description="Helical" evidence="5">
    <location>
        <begin position="183"/>
        <end position="200"/>
    </location>
</feature>
<keyword evidence="7" id="KW-1185">Reference proteome</keyword>
<feature type="transmembrane region" description="Helical" evidence="5">
    <location>
        <begin position="113"/>
        <end position="131"/>
    </location>
</feature>
<keyword evidence="2 5" id="KW-0812">Transmembrane</keyword>
<keyword evidence="3 5" id="KW-1133">Transmembrane helix</keyword>
<feature type="transmembrane region" description="Helical" evidence="5">
    <location>
        <begin position="221"/>
        <end position="249"/>
    </location>
</feature>
<dbReference type="InterPro" id="IPR001046">
    <property type="entry name" value="NRAMP_fam"/>
</dbReference>
<organism evidence="6 7">
    <name type="scientific">Lacihabitans soyangensis</name>
    <dbReference type="NCBI Taxonomy" id="869394"/>
    <lineage>
        <taxon>Bacteria</taxon>
        <taxon>Pseudomonadati</taxon>
        <taxon>Bacteroidota</taxon>
        <taxon>Cytophagia</taxon>
        <taxon>Cytophagales</taxon>
        <taxon>Leadbetterellaceae</taxon>
        <taxon>Lacihabitans</taxon>
    </lineage>
</organism>
<comment type="subcellular location">
    <subcellularLocation>
        <location evidence="1">Membrane</location>
        <topology evidence="1">Multi-pass membrane protein</topology>
    </subcellularLocation>
</comment>
<evidence type="ECO:0000256" key="2">
    <source>
        <dbReference type="ARBA" id="ARBA00022692"/>
    </source>
</evidence>
<comment type="caution">
    <text evidence="6">The sequence shown here is derived from an EMBL/GenBank/DDBJ whole genome shotgun (WGS) entry which is preliminary data.</text>
</comment>
<accession>A0AAE3KTK1</accession>
<dbReference type="GO" id="GO:0005384">
    <property type="term" value="F:manganese ion transmembrane transporter activity"/>
    <property type="evidence" value="ECO:0007669"/>
    <property type="project" value="TreeGrafter"/>
</dbReference>
<gene>
    <name evidence="6" type="ORF">EGI31_16425</name>
</gene>
<dbReference type="Proteomes" id="UP001204144">
    <property type="component" value="Unassembled WGS sequence"/>
</dbReference>
<evidence type="ECO:0000256" key="1">
    <source>
        <dbReference type="ARBA" id="ARBA00004141"/>
    </source>
</evidence>
<reference evidence="6 7" key="1">
    <citation type="submission" date="2018-11" db="EMBL/GenBank/DDBJ databases">
        <title>Novel bacteria species description.</title>
        <authorList>
            <person name="Han J.-H."/>
        </authorList>
    </citation>
    <scope>NUCLEOTIDE SEQUENCE [LARGE SCALE GENOMIC DNA]</scope>
    <source>
        <strain evidence="6 7">KCTC23259</strain>
    </source>
</reference>
<evidence type="ECO:0000256" key="3">
    <source>
        <dbReference type="ARBA" id="ARBA00022989"/>
    </source>
</evidence>
<feature type="transmembrane region" description="Helical" evidence="5">
    <location>
        <begin position="329"/>
        <end position="352"/>
    </location>
</feature>
<dbReference type="Pfam" id="PF01566">
    <property type="entry name" value="Nramp"/>
    <property type="match status" value="1"/>
</dbReference>
<evidence type="ECO:0000256" key="4">
    <source>
        <dbReference type="ARBA" id="ARBA00023136"/>
    </source>
</evidence>
<feature type="transmembrane region" description="Helical" evidence="5">
    <location>
        <begin position="36"/>
        <end position="59"/>
    </location>
</feature>
<feature type="transmembrane region" description="Helical" evidence="5">
    <location>
        <begin position="364"/>
        <end position="386"/>
    </location>
</feature>
<dbReference type="PANTHER" id="PTHR11706:SF2">
    <property type="entry name" value="TRANSPORTER PROTEIN"/>
    <property type="match status" value="1"/>
</dbReference>
<feature type="transmembrane region" description="Helical" evidence="5">
    <location>
        <begin position="80"/>
        <end position="101"/>
    </location>
</feature>
<feature type="transmembrane region" description="Helical" evidence="5">
    <location>
        <begin position="269"/>
        <end position="294"/>
    </location>
</feature>
<dbReference type="EMBL" id="RJUF01000174">
    <property type="protein sequence ID" value="MCP9764527.1"/>
    <property type="molecule type" value="Genomic_DNA"/>
</dbReference>
<evidence type="ECO:0000313" key="7">
    <source>
        <dbReference type="Proteomes" id="UP001204144"/>
    </source>
</evidence>
<feature type="transmembrane region" description="Helical" evidence="5">
    <location>
        <begin position="306"/>
        <end position="323"/>
    </location>
</feature>